<dbReference type="GO" id="GO:0016616">
    <property type="term" value="F:oxidoreductase activity, acting on the CH-OH group of donors, NAD or NADP as acceptor"/>
    <property type="evidence" value="ECO:0007669"/>
    <property type="project" value="TreeGrafter"/>
</dbReference>
<dbReference type="InterPro" id="IPR002347">
    <property type="entry name" value="SDR_fam"/>
</dbReference>
<proteinExistence type="inferred from homology"/>
<dbReference type="PANTHER" id="PTHR24322:SF736">
    <property type="entry name" value="RETINOL DEHYDROGENASE 10"/>
    <property type="match status" value="1"/>
</dbReference>
<evidence type="ECO:0000313" key="3">
    <source>
        <dbReference type="EMBL" id="OGZ94692.1"/>
    </source>
</evidence>
<comment type="similarity">
    <text evidence="1">Belongs to the short-chain dehydrogenases/reductases (SDR) family.</text>
</comment>
<evidence type="ECO:0000256" key="1">
    <source>
        <dbReference type="ARBA" id="ARBA00006484"/>
    </source>
</evidence>
<organism evidence="3 4">
    <name type="scientific">Candidatus Sungbacteria bacterium RIFCSPHIGHO2_01_FULL_47_32</name>
    <dbReference type="NCBI Taxonomy" id="1802264"/>
    <lineage>
        <taxon>Bacteria</taxon>
        <taxon>Candidatus Sungiibacteriota</taxon>
    </lineage>
</organism>
<gene>
    <name evidence="3" type="ORF">A2633_02615</name>
</gene>
<comment type="caution">
    <text evidence="3">The sequence shown here is derived from an EMBL/GenBank/DDBJ whole genome shotgun (WGS) entry which is preliminary data.</text>
</comment>
<dbReference type="AlphaFoldDB" id="A0A1G2K5I6"/>
<evidence type="ECO:0008006" key="5">
    <source>
        <dbReference type="Google" id="ProtNLM"/>
    </source>
</evidence>
<protein>
    <recommendedName>
        <fullName evidence="5">Short-chain dehydrogenase</fullName>
    </recommendedName>
</protein>
<sequence length="240" mass="26744">MVAGSQTVALILGGTSGLGLELARESERNDVKPMLLGRSKSLEFTGDSHVYVDLADKHRVYALCQYIEESYIIPYAKYFFWNAAMFERASITDMCDPKKVIEVNVVSPTKIIESLIRRKKSLNLPVHIVAVSSTSSWRARADEAVYCGTKAYQSQFMRSLGLELMRDLPGSKVTIVHPSGMKTNLFNGMKTDTSKFMDPAGVAKIIWSEVLKQDLAIDEFNVDCVNSEPVLVRESRIPLA</sequence>
<dbReference type="SUPFAM" id="SSF51735">
    <property type="entry name" value="NAD(P)-binding Rossmann-fold domains"/>
    <property type="match status" value="1"/>
</dbReference>
<dbReference type="Gene3D" id="3.40.50.720">
    <property type="entry name" value="NAD(P)-binding Rossmann-like Domain"/>
    <property type="match status" value="1"/>
</dbReference>
<dbReference type="Pfam" id="PF00106">
    <property type="entry name" value="adh_short"/>
    <property type="match status" value="1"/>
</dbReference>
<dbReference type="PRINTS" id="PR00081">
    <property type="entry name" value="GDHRDH"/>
</dbReference>
<dbReference type="InterPro" id="IPR036291">
    <property type="entry name" value="NAD(P)-bd_dom_sf"/>
</dbReference>
<dbReference type="EMBL" id="MHQC01000031">
    <property type="protein sequence ID" value="OGZ94692.1"/>
    <property type="molecule type" value="Genomic_DNA"/>
</dbReference>
<accession>A0A1G2K5I6</accession>
<evidence type="ECO:0000256" key="2">
    <source>
        <dbReference type="ARBA" id="ARBA00023002"/>
    </source>
</evidence>
<keyword evidence="2" id="KW-0560">Oxidoreductase</keyword>
<evidence type="ECO:0000313" key="4">
    <source>
        <dbReference type="Proteomes" id="UP000177152"/>
    </source>
</evidence>
<dbReference type="GO" id="GO:0005811">
    <property type="term" value="C:lipid droplet"/>
    <property type="evidence" value="ECO:0007669"/>
    <property type="project" value="TreeGrafter"/>
</dbReference>
<reference evidence="3 4" key="1">
    <citation type="journal article" date="2016" name="Nat. Commun.">
        <title>Thousands of microbial genomes shed light on interconnected biogeochemical processes in an aquifer system.</title>
        <authorList>
            <person name="Anantharaman K."/>
            <person name="Brown C.T."/>
            <person name="Hug L.A."/>
            <person name="Sharon I."/>
            <person name="Castelle C.J."/>
            <person name="Probst A.J."/>
            <person name="Thomas B.C."/>
            <person name="Singh A."/>
            <person name="Wilkins M.J."/>
            <person name="Karaoz U."/>
            <person name="Brodie E.L."/>
            <person name="Williams K.H."/>
            <person name="Hubbard S.S."/>
            <person name="Banfield J.F."/>
        </authorList>
    </citation>
    <scope>NUCLEOTIDE SEQUENCE [LARGE SCALE GENOMIC DNA]</scope>
</reference>
<dbReference type="Proteomes" id="UP000177152">
    <property type="component" value="Unassembled WGS sequence"/>
</dbReference>
<name>A0A1G2K5I6_9BACT</name>
<dbReference type="PANTHER" id="PTHR24322">
    <property type="entry name" value="PKSB"/>
    <property type="match status" value="1"/>
</dbReference>